<keyword evidence="3" id="KW-1185">Reference proteome</keyword>
<evidence type="ECO:0000313" key="2">
    <source>
        <dbReference type="EMBL" id="MFC6382073.1"/>
    </source>
</evidence>
<gene>
    <name evidence="2" type="ORF">ACFP58_11505</name>
</gene>
<name>A0ABW1WBW9_9GAMM</name>
<reference evidence="3" key="1">
    <citation type="journal article" date="2019" name="Int. J. Syst. Evol. Microbiol.">
        <title>The Global Catalogue of Microorganisms (GCM) 10K type strain sequencing project: providing services to taxonomists for standard genome sequencing and annotation.</title>
        <authorList>
            <consortium name="The Broad Institute Genomics Platform"/>
            <consortium name="The Broad Institute Genome Sequencing Center for Infectious Disease"/>
            <person name="Wu L."/>
            <person name="Ma J."/>
        </authorList>
    </citation>
    <scope>NUCLEOTIDE SEQUENCE [LARGE SCALE GENOMIC DNA]</scope>
    <source>
        <strain evidence="3">CCM 2050</strain>
    </source>
</reference>
<accession>A0ABW1WBW9</accession>
<dbReference type="EMBL" id="JBHSTZ010000035">
    <property type="protein sequence ID" value="MFC6382073.1"/>
    <property type="molecule type" value="Genomic_DNA"/>
</dbReference>
<dbReference type="Proteomes" id="UP001596264">
    <property type="component" value="Unassembled WGS sequence"/>
</dbReference>
<organism evidence="2 3">
    <name type="scientific">Psychrobacter glacincola</name>
    <dbReference type="NCBI Taxonomy" id="56810"/>
    <lineage>
        <taxon>Bacteria</taxon>
        <taxon>Pseudomonadati</taxon>
        <taxon>Pseudomonadota</taxon>
        <taxon>Gammaproteobacteria</taxon>
        <taxon>Moraxellales</taxon>
        <taxon>Moraxellaceae</taxon>
        <taxon>Psychrobacter</taxon>
    </lineage>
</organism>
<feature type="region of interest" description="Disordered" evidence="1">
    <location>
        <begin position="1"/>
        <end position="20"/>
    </location>
</feature>
<sequence>MDLTALPTQLSNNTDTDTQSINDAMTHNATANHGEHQQTLGKSSPTTIAPNAIILAHALTDKAISWHIHNCKISQKTVTQDLPLPFLYHYDSLEDAIKQAHPLTPKLLAQFNTLMTAQEAAKLIGIDEALLSIPWHVKVVGSLVVFSEALQLAVRLHWTNTGKETQQIYTQDKDDAVVAAFKDWQFFGRIDILYKNNNQPLISIDEQSIDTETNKPLPLTIQADIDYQYLPATHALVVIAKLEADKGELPWFESAILERIA</sequence>
<evidence type="ECO:0000256" key="1">
    <source>
        <dbReference type="SAM" id="MobiDB-lite"/>
    </source>
</evidence>
<proteinExistence type="predicted"/>
<comment type="caution">
    <text evidence="2">The sequence shown here is derived from an EMBL/GenBank/DDBJ whole genome shotgun (WGS) entry which is preliminary data.</text>
</comment>
<dbReference type="RefSeq" id="WP_201563982.1">
    <property type="nucleotide sequence ID" value="NZ_CAJGZK010000019.1"/>
</dbReference>
<evidence type="ECO:0000313" key="3">
    <source>
        <dbReference type="Proteomes" id="UP001596264"/>
    </source>
</evidence>
<protein>
    <submittedName>
        <fullName evidence="2">Uncharacterized protein</fullName>
    </submittedName>
</protein>